<dbReference type="Pfam" id="PF08534">
    <property type="entry name" value="Redoxin"/>
    <property type="match status" value="1"/>
</dbReference>
<evidence type="ECO:0000256" key="3">
    <source>
        <dbReference type="ARBA" id="ARBA00022862"/>
    </source>
</evidence>
<evidence type="ECO:0000256" key="6">
    <source>
        <dbReference type="ARBA" id="ARBA00079296"/>
    </source>
</evidence>
<dbReference type="PANTHER" id="PTHR10430">
    <property type="entry name" value="PEROXIREDOXIN"/>
    <property type="match status" value="1"/>
</dbReference>
<keyword evidence="3 8" id="KW-0049">Antioxidant</keyword>
<sequence length="170" mass="18020">MTIKVGDEFPQVQLKYIPFDKSNPDACTSPQILDTKKDFAGKKVLLIGVPGAFSPTCSVQHLPAYVTKASEIKGKGVDKIVCVSGNDFFVMSAWGKEEGVQDKIIMAGDANGELGRATGLSLDLTKVAMGPVRLTRFVAIIDNGKVAHLSIEPDPTDVTVTGADNVISAL</sequence>
<evidence type="ECO:0000313" key="10">
    <source>
        <dbReference type="EMBL" id="KAJ1644143.1"/>
    </source>
</evidence>
<evidence type="ECO:0000256" key="4">
    <source>
        <dbReference type="ARBA" id="ARBA00023002"/>
    </source>
</evidence>
<dbReference type="GO" id="GO:0005777">
    <property type="term" value="C:peroxisome"/>
    <property type="evidence" value="ECO:0007669"/>
    <property type="project" value="TreeGrafter"/>
</dbReference>
<name>A0A9W8CJC0_9FUNG</name>
<dbReference type="PANTHER" id="PTHR10430:SF16">
    <property type="entry name" value="PEROXIREDOXIN-5, MITOCHONDRIAL"/>
    <property type="match status" value="1"/>
</dbReference>
<keyword evidence="5 8" id="KW-0676">Redox-active center</keyword>
<evidence type="ECO:0000259" key="9">
    <source>
        <dbReference type="PROSITE" id="PS51352"/>
    </source>
</evidence>
<keyword evidence="4 8" id="KW-0560">Oxidoreductase</keyword>
<dbReference type="AlphaFoldDB" id="A0A9W8CJC0"/>
<dbReference type="InterPro" id="IPR013766">
    <property type="entry name" value="Thioredoxin_domain"/>
</dbReference>
<dbReference type="Proteomes" id="UP001145021">
    <property type="component" value="Unassembled WGS sequence"/>
</dbReference>
<dbReference type="InterPro" id="IPR037944">
    <property type="entry name" value="PRX5-like"/>
</dbReference>
<organism evidence="10 11">
    <name type="scientific">Coemansia asiatica</name>
    <dbReference type="NCBI Taxonomy" id="1052880"/>
    <lineage>
        <taxon>Eukaryota</taxon>
        <taxon>Fungi</taxon>
        <taxon>Fungi incertae sedis</taxon>
        <taxon>Zoopagomycota</taxon>
        <taxon>Kickxellomycotina</taxon>
        <taxon>Kickxellomycetes</taxon>
        <taxon>Kickxellales</taxon>
        <taxon>Kickxellaceae</taxon>
        <taxon>Coemansia</taxon>
    </lineage>
</organism>
<dbReference type="GO" id="GO:0008379">
    <property type="term" value="F:thioredoxin peroxidase activity"/>
    <property type="evidence" value="ECO:0007669"/>
    <property type="project" value="InterPro"/>
</dbReference>
<protein>
    <recommendedName>
        <fullName evidence="6">Thioredoxin-dependent peroxiredoxin</fullName>
    </recommendedName>
</protein>
<comment type="similarity">
    <text evidence="1 8">Belongs to the peroxiredoxin family. Prx5 subfamily.</text>
</comment>
<comment type="caution">
    <text evidence="10">The sequence shown here is derived from an EMBL/GenBank/DDBJ whole genome shotgun (WGS) entry which is preliminary data.</text>
</comment>
<evidence type="ECO:0000256" key="1">
    <source>
        <dbReference type="ARBA" id="ARBA00010505"/>
    </source>
</evidence>
<dbReference type="Gene3D" id="3.40.30.10">
    <property type="entry name" value="Glutaredoxin"/>
    <property type="match status" value="1"/>
</dbReference>
<evidence type="ECO:0000256" key="8">
    <source>
        <dbReference type="RuleBase" id="RU366011"/>
    </source>
</evidence>
<dbReference type="SUPFAM" id="SSF52833">
    <property type="entry name" value="Thioredoxin-like"/>
    <property type="match status" value="1"/>
</dbReference>
<evidence type="ECO:0000256" key="2">
    <source>
        <dbReference type="ARBA" id="ARBA00022559"/>
    </source>
</evidence>
<dbReference type="GO" id="GO:0005739">
    <property type="term" value="C:mitochondrion"/>
    <property type="evidence" value="ECO:0007669"/>
    <property type="project" value="TreeGrafter"/>
</dbReference>
<keyword evidence="11" id="KW-1185">Reference proteome</keyword>
<dbReference type="InterPro" id="IPR036249">
    <property type="entry name" value="Thioredoxin-like_sf"/>
</dbReference>
<feature type="active site" description="Cysteine sulfenic acid (-SOH) intermediate" evidence="7">
    <location>
        <position position="57"/>
    </location>
</feature>
<dbReference type="PROSITE" id="PS51352">
    <property type="entry name" value="THIOREDOXIN_2"/>
    <property type="match status" value="1"/>
</dbReference>
<reference evidence="10" key="1">
    <citation type="submission" date="2022-07" db="EMBL/GenBank/DDBJ databases">
        <title>Phylogenomic reconstructions and comparative analyses of Kickxellomycotina fungi.</title>
        <authorList>
            <person name="Reynolds N.K."/>
            <person name="Stajich J.E."/>
            <person name="Barry K."/>
            <person name="Grigoriev I.V."/>
            <person name="Crous P."/>
            <person name="Smith M.E."/>
        </authorList>
    </citation>
    <scope>NUCLEOTIDE SEQUENCE</scope>
    <source>
        <strain evidence="10">NBRC 105413</strain>
    </source>
</reference>
<evidence type="ECO:0000256" key="5">
    <source>
        <dbReference type="ARBA" id="ARBA00023284"/>
    </source>
</evidence>
<evidence type="ECO:0000313" key="11">
    <source>
        <dbReference type="Proteomes" id="UP001145021"/>
    </source>
</evidence>
<dbReference type="InterPro" id="IPR013740">
    <property type="entry name" value="Redoxin"/>
</dbReference>
<dbReference type="FunFam" id="3.40.30.10:FF:000020">
    <property type="entry name" value="Peroxiredoxin"/>
    <property type="match status" value="1"/>
</dbReference>
<dbReference type="GO" id="GO:0045454">
    <property type="term" value="P:cell redox homeostasis"/>
    <property type="evidence" value="ECO:0007669"/>
    <property type="project" value="TreeGrafter"/>
</dbReference>
<evidence type="ECO:0000256" key="7">
    <source>
        <dbReference type="PIRSR" id="PIRSR637944-1"/>
    </source>
</evidence>
<accession>A0A9W8CJC0</accession>
<feature type="domain" description="Thioredoxin" evidence="9">
    <location>
        <begin position="3"/>
        <end position="170"/>
    </location>
</feature>
<dbReference type="GO" id="GO:0034599">
    <property type="term" value="P:cellular response to oxidative stress"/>
    <property type="evidence" value="ECO:0007669"/>
    <property type="project" value="InterPro"/>
</dbReference>
<proteinExistence type="inferred from homology"/>
<dbReference type="EMBL" id="JANBOH010000190">
    <property type="protein sequence ID" value="KAJ1644143.1"/>
    <property type="molecule type" value="Genomic_DNA"/>
</dbReference>
<keyword evidence="2 8" id="KW-0575">Peroxidase</keyword>
<dbReference type="CDD" id="cd03013">
    <property type="entry name" value="PRX5_like"/>
    <property type="match status" value="1"/>
</dbReference>
<dbReference type="GO" id="GO:0042744">
    <property type="term" value="P:hydrogen peroxide catabolic process"/>
    <property type="evidence" value="ECO:0007669"/>
    <property type="project" value="TreeGrafter"/>
</dbReference>
<gene>
    <name evidence="10" type="primary">AHP1_2</name>
    <name evidence="10" type="ORF">LPJ64_004155</name>
</gene>
<comment type="function">
    <text evidence="8">Thiol-specific peroxidase that catalyzes the reduction of hydrogen peroxide and organic hydroperoxides to water and alcohols, respectively. Plays a role in cell protection against oxidative stress by detoxifying peroxides.</text>
</comment>